<dbReference type="SMART" id="SM00034">
    <property type="entry name" value="CLECT"/>
    <property type="match status" value="1"/>
</dbReference>
<keyword evidence="3" id="KW-0812">Transmembrane</keyword>
<name>A0A6P4ZUG8_BRABE</name>
<feature type="region of interest" description="Disordered" evidence="2">
    <location>
        <begin position="224"/>
        <end position="258"/>
    </location>
</feature>
<dbReference type="Gene3D" id="3.10.100.10">
    <property type="entry name" value="Mannose-Binding Protein A, subunit A"/>
    <property type="match status" value="1"/>
</dbReference>
<keyword evidence="4" id="KW-0732">Signal</keyword>
<gene>
    <name evidence="7" type="primary">LOC109476676</name>
</gene>
<keyword evidence="6" id="KW-1185">Reference proteome</keyword>
<evidence type="ECO:0000259" key="5">
    <source>
        <dbReference type="PROSITE" id="PS50041"/>
    </source>
</evidence>
<dbReference type="SUPFAM" id="SSF56436">
    <property type="entry name" value="C-type lectin-like"/>
    <property type="match status" value="1"/>
</dbReference>
<dbReference type="InterPro" id="IPR050801">
    <property type="entry name" value="Ca-Dep_Lectins_ImmuneDev"/>
</dbReference>
<protein>
    <submittedName>
        <fullName evidence="7">Uncharacterized protein LOC109476676</fullName>
    </submittedName>
</protein>
<keyword evidence="3" id="KW-0472">Membrane</keyword>
<feature type="transmembrane region" description="Helical" evidence="3">
    <location>
        <begin position="266"/>
        <end position="290"/>
    </location>
</feature>
<organism evidence="6 7">
    <name type="scientific">Branchiostoma belcheri</name>
    <name type="common">Amphioxus</name>
    <dbReference type="NCBI Taxonomy" id="7741"/>
    <lineage>
        <taxon>Eukaryota</taxon>
        <taxon>Metazoa</taxon>
        <taxon>Chordata</taxon>
        <taxon>Cephalochordata</taxon>
        <taxon>Leptocardii</taxon>
        <taxon>Amphioxiformes</taxon>
        <taxon>Branchiostomatidae</taxon>
        <taxon>Branchiostoma</taxon>
    </lineage>
</organism>
<evidence type="ECO:0000313" key="6">
    <source>
        <dbReference type="Proteomes" id="UP000515135"/>
    </source>
</evidence>
<keyword evidence="3" id="KW-1133">Transmembrane helix</keyword>
<sequence>MVGSGRCAGLITVVSGLLLLPTLARRGGPPGRPGRPTTPASGPCRPGAFFYGNRCYDVSEKDVQEDYDTAVERCSALGPGGKLAVLKDAKTMDGLANIFSDCRIPPGLINFWIGLRRKPSGTADRRFHFADGTPLGSFSRWMPGQDPAEDERDCVAVLHSSGNVKPKWKRFKCNKNLRYICQSETNVHQSSEESTASKSLTTEITTQGPQGIAVSTTGHMYTYSTDGPPREPAKHNAGTSTAPLEPLTAKHRAGRRKEEKKSSVNLWLLLPGLQITGMLILMVWGTVYAWKLTEGGTRPLSATSSTVSAASDVPISERIPKNFEDPE</sequence>
<dbReference type="InterPro" id="IPR018378">
    <property type="entry name" value="C-type_lectin_CS"/>
</dbReference>
<dbReference type="InterPro" id="IPR001304">
    <property type="entry name" value="C-type_lectin-like"/>
</dbReference>
<dbReference type="AlphaFoldDB" id="A0A6P4ZUG8"/>
<feature type="chain" id="PRO_5027669618" evidence="4">
    <location>
        <begin position="25"/>
        <end position="327"/>
    </location>
</feature>
<feature type="region of interest" description="Disordered" evidence="2">
    <location>
        <begin position="25"/>
        <end position="44"/>
    </location>
</feature>
<accession>A0A6P4ZUG8</accession>
<dbReference type="PANTHER" id="PTHR22801:SF63">
    <property type="entry name" value="C-TYPE LECTIN DOMAIN-CONTAINING PROTEIN"/>
    <property type="match status" value="1"/>
</dbReference>
<dbReference type="GeneID" id="109476676"/>
<dbReference type="InterPro" id="IPR016186">
    <property type="entry name" value="C-type_lectin-like/link_sf"/>
</dbReference>
<feature type="domain" description="C-type lectin" evidence="5">
    <location>
        <begin position="51"/>
        <end position="182"/>
    </location>
</feature>
<feature type="signal peptide" evidence="4">
    <location>
        <begin position="1"/>
        <end position="24"/>
    </location>
</feature>
<dbReference type="Pfam" id="PF00059">
    <property type="entry name" value="Lectin_C"/>
    <property type="match status" value="1"/>
</dbReference>
<keyword evidence="1" id="KW-1015">Disulfide bond</keyword>
<evidence type="ECO:0000256" key="2">
    <source>
        <dbReference type="SAM" id="MobiDB-lite"/>
    </source>
</evidence>
<dbReference type="KEGG" id="bbel:109476676"/>
<dbReference type="PANTHER" id="PTHR22801">
    <property type="entry name" value="LITHOSTATHINE"/>
    <property type="match status" value="1"/>
</dbReference>
<evidence type="ECO:0000256" key="4">
    <source>
        <dbReference type="SAM" id="SignalP"/>
    </source>
</evidence>
<proteinExistence type="predicted"/>
<dbReference type="CDD" id="cd00037">
    <property type="entry name" value="CLECT"/>
    <property type="match status" value="1"/>
</dbReference>
<dbReference type="Proteomes" id="UP000515135">
    <property type="component" value="Unplaced"/>
</dbReference>
<dbReference type="PROSITE" id="PS00615">
    <property type="entry name" value="C_TYPE_LECTIN_1"/>
    <property type="match status" value="1"/>
</dbReference>
<evidence type="ECO:0000313" key="7">
    <source>
        <dbReference type="RefSeq" id="XP_019633241.1"/>
    </source>
</evidence>
<dbReference type="RefSeq" id="XP_019633241.1">
    <property type="nucleotide sequence ID" value="XM_019777682.1"/>
</dbReference>
<evidence type="ECO:0000256" key="3">
    <source>
        <dbReference type="SAM" id="Phobius"/>
    </source>
</evidence>
<dbReference type="InterPro" id="IPR016187">
    <property type="entry name" value="CTDL_fold"/>
</dbReference>
<evidence type="ECO:0000256" key="1">
    <source>
        <dbReference type="ARBA" id="ARBA00023157"/>
    </source>
</evidence>
<dbReference type="OrthoDB" id="10054683at2759"/>
<feature type="compositionally biased region" description="Low complexity" evidence="2">
    <location>
        <begin position="34"/>
        <end position="43"/>
    </location>
</feature>
<dbReference type="PROSITE" id="PS50041">
    <property type="entry name" value="C_TYPE_LECTIN_2"/>
    <property type="match status" value="1"/>
</dbReference>
<reference evidence="7" key="1">
    <citation type="submission" date="2025-08" db="UniProtKB">
        <authorList>
            <consortium name="RefSeq"/>
        </authorList>
    </citation>
    <scope>IDENTIFICATION</scope>
    <source>
        <tissue evidence="7">Gonad</tissue>
    </source>
</reference>
<feature type="region of interest" description="Disordered" evidence="2">
    <location>
        <begin position="188"/>
        <end position="207"/>
    </location>
</feature>